<dbReference type="AlphaFoldDB" id="A0A176Y8F0"/>
<dbReference type="Proteomes" id="UP000076959">
    <property type="component" value="Unassembled WGS sequence"/>
</dbReference>
<evidence type="ECO:0000313" key="1">
    <source>
        <dbReference type="EMBL" id="OAE96522.1"/>
    </source>
</evidence>
<comment type="caution">
    <text evidence="1">The sequence shown here is derived from an EMBL/GenBank/DDBJ whole genome shotgun (WGS) entry which is preliminary data.</text>
</comment>
<gene>
    <name evidence="1" type="ORF">AYJ54_36595</name>
</gene>
<keyword evidence="2" id="KW-1185">Reference proteome</keyword>
<evidence type="ECO:0000313" key="2">
    <source>
        <dbReference type="Proteomes" id="UP000076959"/>
    </source>
</evidence>
<organism evidence="1 2">
    <name type="scientific">Bradyrhizobium centrolobii</name>
    <dbReference type="NCBI Taxonomy" id="1505087"/>
    <lineage>
        <taxon>Bacteria</taxon>
        <taxon>Pseudomonadati</taxon>
        <taxon>Pseudomonadota</taxon>
        <taxon>Alphaproteobacteria</taxon>
        <taxon>Hyphomicrobiales</taxon>
        <taxon>Nitrobacteraceae</taxon>
        <taxon>Bradyrhizobium</taxon>
    </lineage>
</organism>
<sequence>MGLVRPLSRPAWSRLASENQWAVSSAAAADLQSHREAAVRFACPGWALPVPSAPRRQVAMPARPASEKAKVGSQTARLRPVWRLQAEELLVRGTAYRPQLVHGTACRRQSAQQ</sequence>
<proteinExistence type="predicted"/>
<reference evidence="1 2" key="1">
    <citation type="submission" date="2016-03" db="EMBL/GenBank/DDBJ databases">
        <title>Draft Genome Sequence of the Strain BR 10245 (Bradyrhizobium sp.) isolated from nodules of Centrolobium paraense.</title>
        <authorList>
            <person name="Simoes-Araujo J.L.Sr."/>
            <person name="Barauna A.C."/>
            <person name="Silva K."/>
            <person name="Zilli J.E."/>
        </authorList>
    </citation>
    <scope>NUCLEOTIDE SEQUENCE [LARGE SCALE GENOMIC DNA]</scope>
    <source>
        <strain evidence="1 2">BR 10245</strain>
    </source>
</reference>
<name>A0A176Y8F0_9BRAD</name>
<accession>A0A176Y8F0</accession>
<dbReference type="EMBL" id="LUUB01000130">
    <property type="protein sequence ID" value="OAE96522.1"/>
    <property type="molecule type" value="Genomic_DNA"/>
</dbReference>
<protein>
    <submittedName>
        <fullName evidence="1">Uncharacterized protein</fullName>
    </submittedName>
</protein>